<keyword evidence="4 7" id="KW-0418">Kinase</keyword>
<dbReference type="PANTHER" id="PTHR43047">
    <property type="entry name" value="TWO-COMPONENT HISTIDINE PROTEIN KINASE"/>
    <property type="match status" value="1"/>
</dbReference>
<reference evidence="7 8" key="1">
    <citation type="submission" date="2024-03" db="EMBL/GenBank/DDBJ databases">
        <title>High-quality draft genome sequencing of Tistrella sp. BH-R2-4.</title>
        <authorList>
            <person name="Dong C."/>
        </authorList>
    </citation>
    <scope>NUCLEOTIDE SEQUENCE [LARGE SCALE GENOMIC DNA]</scope>
    <source>
        <strain evidence="7 8">BH-R2-4</strain>
    </source>
</reference>
<comment type="caution">
    <text evidence="7">The sequence shown here is derived from an EMBL/GenBank/DDBJ whole genome shotgun (WGS) entry which is preliminary data.</text>
</comment>
<keyword evidence="3" id="KW-0808">Transferase</keyword>
<evidence type="ECO:0000256" key="1">
    <source>
        <dbReference type="ARBA" id="ARBA00000085"/>
    </source>
</evidence>
<keyword evidence="5" id="KW-0812">Transmembrane</keyword>
<feature type="transmembrane region" description="Helical" evidence="5">
    <location>
        <begin position="42"/>
        <end position="65"/>
    </location>
</feature>
<dbReference type="Gene3D" id="1.10.287.130">
    <property type="match status" value="1"/>
</dbReference>
<dbReference type="InterPro" id="IPR005467">
    <property type="entry name" value="His_kinase_dom"/>
</dbReference>
<evidence type="ECO:0000256" key="4">
    <source>
        <dbReference type="ARBA" id="ARBA00022777"/>
    </source>
</evidence>
<proteinExistence type="predicted"/>
<dbReference type="Pfam" id="PF00512">
    <property type="entry name" value="HisKA"/>
    <property type="match status" value="1"/>
</dbReference>
<dbReference type="SUPFAM" id="SSF47384">
    <property type="entry name" value="Homodimeric domain of signal transducing histidine kinase"/>
    <property type="match status" value="1"/>
</dbReference>
<dbReference type="RefSeq" id="WP_345934456.1">
    <property type="nucleotide sequence ID" value="NZ_JBBKTV010000007.1"/>
</dbReference>
<accession>A0ABU9YIP1</accession>
<dbReference type="EC" id="2.7.13.3" evidence="2"/>
<gene>
    <name evidence="7" type="ORF">WG926_10150</name>
</gene>
<dbReference type="CDD" id="cd00082">
    <property type="entry name" value="HisKA"/>
    <property type="match status" value="1"/>
</dbReference>
<feature type="domain" description="Histidine kinase" evidence="6">
    <location>
        <begin position="136"/>
        <end position="313"/>
    </location>
</feature>
<sequence>MRRSYVAKIMAVSFVGVHVPLICLAAYLLAASPLSLEAVMPIALTVLIATLAGTAGTLAALYLLLNPVRAASAAIHDYIHNRHVAALPTGFTDEAGRLMADLQEGITRLDGALDATGAERHRLIEEREAHFEMLSKMSHELRTPLNAILGFAEVIQTEMMGPVGAPAYSEYAGFIRKSGADLLHMVEGLLQMGDAKTGAARQAVTAVNLDDMLIEVVNLQRLHADRRHVGIDLHRGNRPVVVHEDPRALKQLLMFTLSGVIAGTQAGGLVAVALRLTDDGGTGVSVTAPGAFSPADLPRVITRVVDASGGGFAAAPAGTDDFGHVSVQGFTFAVAHAIASAEHIAMDVRPLDGQRAVTLTFTAATADS</sequence>
<evidence type="ECO:0000313" key="7">
    <source>
        <dbReference type="EMBL" id="MEN2988664.1"/>
    </source>
</evidence>
<organism evidence="7 8">
    <name type="scientific">Tistrella arctica</name>
    <dbReference type="NCBI Taxonomy" id="3133430"/>
    <lineage>
        <taxon>Bacteria</taxon>
        <taxon>Pseudomonadati</taxon>
        <taxon>Pseudomonadota</taxon>
        <taxon>Alphaproteobacteria</taxon>
        <taxon>Geminicoccales</taxon>
        <taxon>Geminicoccaceae</taxon>
        <taxon>Tistrella</taxon>
    </lineage>
</organism>
<dbReference type="Proteomes" id="UP001413721">
    <property type="component" value="Unassembled WGS sequence"/>
</dbReference>
<dbReference type="SMART" id="SM00388">
    <property type="entry name" value="HisKA"/>
    <property type="match status" value="1"/>
</dbReference>
<keyword evidence="5" id="KW-1133">Transmembrane helix</keyword>
<evidence type="ECO:0000256" key="5">
    <source>
        <dbReference type="SAM" id="Phobius"/>
    </source>
</evidence>
<protein>
    <recommendedName>
        <fullName evidence="2">histidine kinase</fullName>
        <ecNumber evidence="2">2.7.13.3</ecNumber>
    </recommendedName>
</protein>
<dbReference type="InterPro" id="IPR003661">
    <property type="entry name" value="HisK_dim/P_dom"/>
</dbReference>
<name>A0ABU9YIP1_9PROT</name>
<dbReference type="EMBL" id="JBBKTW010000003">
    <property type="protein sequence ID" value="MEN2988664.1"/>
    <property type="molecule type" value="Genomic_DNA"/>
</dbReference>
<dbReference type="PROSITE" id="PS50109">
    <property type="entry name" value="HIS_KIN"/>
    <property type="match status" value="1"/>
</dbReference>
<evidence type="ECO:0000313" key="8">
    <source>
        <dbReference type="Proteomes" id="UP001413721"/>
    </source>
</evidence>
<evidence type="ECO:0000256" key="2">
    <source>
        <dbReference type="ARBA" id="ARBA00012438"/>
    </source>
</evidence>
<keyword evidence="8" id="KW-1185">Reference proteome</keyword>
<evidence type="ECO:0000256" key="3">
    <source>
        <dbReference type="ARBA" id="ARBA00022679"/>
    </source>
</evidence>
<keyword evidence="5" id="KW-0472">Membrane</keyword>
<dbReference type="InterPro" id="IPR036097">
    <property type="entry name" value="HisK_dim/P_sf"/>
</dbReference>
<evidence type="ECO:0000259" key="6">
    <source>
        <dbReference type="PROSITE" id="PS50109"/>
    </source>
</evidence>
<comment type="catalytic activity">
    <reaction evidence="1">
        <text>ATP + protein L-histidine = ADP + protein N-phospho-L-histidine.</text>
        <dbReference type="EC" id="2.7.13.3"/>
    </reaction>
</comment>
<feature type="transmembrane region" description="Helical" evidence="5">
    <location>
        <begin position="9"/>
        <end position="30"/>
    </location>
</feature>
<dbReference type="GO" id="GO:0016301">
    <property type="term" value="F:kinase activity"/>
    <property type="evidence" value="ECO:0007669"/>
    <property type="project" value="UniProtKB-KW"/>
</dbReference>